<evidence type="ECO:0000256" key="2">
    <source>
        <dbReference type="ARBA" id="ARBA00022964"/>
    </source>
</evidence>
<name>A0A286G8E3_9BACT</name>
<dbReference type="AlphaFoldDB" id="A0A286G8E3"/>
<evidence type="ECO:0000256" key="3">
    <source>
        <dbReference type="ARBA" id="ARBA00023002"/>
    </source>
</evidence>
<organism evidence="8 9">
    <name type="scientific">Spirosoma fluviale</name>
    <dbReference type="NCBI Taxonomy" id="1597977"/>
    <lineage>
        <taxon>Bacteria</taxon>
        <taxon>Pseudomonadati</taxon>
        <taxon>Bacteroidota</taxon>
        <taxon>Cytophagia</taxon>
        <taxon>Cytophagales</taxon>
        <taxon>Cytophagaceae</taxon>
        <taxon>Spirosoma</taxon>
    </lineage>
</organism>
<evidence type="ECO:0000256" key="6">
    <source>
        <dbReference type="ARBA" id="ARBA00035023"/>
    </source>
</evidence>
<dbReference type="Proteomes" id="UP000219452">
    <property type="component" value="Unassembled WGS sequence"/>
</dbReference>
<proteinExistence type="inferred from homology"/>
<keyword evidence="2" id="KW-0223">Dioxygenase</keyword>
<dbReference type="PANTHER" id="PTHR31136">
    <property type="entry name" value="DUF1338 DOMAIN-CONTAINING PROTEIN"/>
    <property type="match status" value="1"/>
</dbReference>
<accession>A0A286G8E3</accession>
<keyword evidence="9" id="KW-1185">Reference proteome</keyword>
<gene>
    <name evidence="8" type="ORF">SAMN06269250_3612</name>
</gene>
<protein>
    <recommendedName>
        <fullName evidence="6">2-oxoadipate dioxygenase/decarboxylase</fullName>
        <ecNumber evidence="6">1.13.11.93</ecNumber>
    </recommendedName>
    <alternativeName>
        <fullName evidence="7">2-hydroxyglutarate synthase</fullName>
    </alternativeName>
</protein>
<evidence type="ECO:0000256" key="1">
    <source>
        <dbReference type="ARBA" id="ARBA00001954"/>
    </source>
</evidence>
<dbReference type="SMART" id="SM01150">
    <property type="entry name" value="DUF1338"/>
    <property type="match status" value="1"/>
</dbReference>
<dbReference type="PANTHER" id="PTHR31136:SF5">
    <property type="entry name" value="2-OXOADIPATE DIOXYGENASE_DECARBOXYLASE, CHLOROPLASTIC"/>
    <property type="match status" value="1"/>
</dbReference>
<dbReference type="Gene3D" id="3.10.180.50">
    <property type="match status" value="1"/>
</dbReference>
<evidence type="ECO:0000256" key="4">
    <source>
        <dbReference type="ARBA" id="ARBA00023004"/>
    </source>
</evidence>
<dbReference type="EC" id="1.13.11.93" evidence="6"/>
<keyword evidence="3" id="KW-0560">Oxidoreductase</keyword>
<evidence type="ECO:0000256" key="7">
    <source>
        <dbReference type="ARBA" id="ARBA00035045"/>
    </source>
</evidence>
<dbReference type="InterPro" id="IPR009770">
    <property type="entry name" value="HGLS"/>
</dbReference>
<evidence type="ECO:0000256" key="5">
    <source>
        <dbReference type="ARBA" id="ARBA00035013"/>
    </source>
</evidence>
<dbReference type="GO" id="GO:0051213">
    <property type="term" value="F:dioxygenase activity"/>
    <property type="evidence" value="ECO:0007669"/>
    <property type="project" value="UniProtKB-KW"/>
</dbReference>
<dbReference type="Pfam" id="PF07063">
    <property type="entry name" value="HGLS"/>
    <property type="match status" value="1"/>
</dbReference>
<dbReference type="CDD" id="cd16350">
    <property type="entry name" value="VOC_like"/>
    <property type="match status" value="1"/>
</dbReference>
<comment type="cofactor">
    <cofactor evidence="1">
        <name>Fe(2+)</name>
        <dbReference type="ChEBI" id="CHEBI:29033"/>
    </cofactor>
</comment>
<reference evidence="9" key="1">
    <citation type="submission" date="2017-09" db="EMBL/GenBank/DDBJ databases">
        <authorList>
            <person name="Varghese N."/>
            <person name="Submissions S."/>
        </authorList>
    </citation>
    <scope>NUCLEOTIDE SEQUENCE [LARGE SCALE GENOMIC DNA]</scope>
    <source>
        <strain evidence="9">DSM 29961</strain>
    </source>
</reference>
<evidence type="ECO:0000313" key="8">
    <source>
        <dbReference type="EMBL" id="SOD91732.1"/>
    </source>
</evidence>
<comment type="similarity">
    <text evidence="5">Belongs to the 2-oxoadipate dioxygenase/decarboxylase family.</text>
</comment>
<evidence type="ECO:0000313" key="9">
    <source>
        <dbReference type="Proteomes" id="UP000219452"/>
    </source>
</evidence>
<keyword evidence="4" id="KW-0408">Iron</keyword>
<dbReference type="EMBL" id="OCNH01000003">
    <property type="protein sequence ID" value="SOD91732.1"/>
    <property type="molecule type" value="Genomic_DNA"/>
</dbReference>
<sequence>MTEVKFVYQSNSRSLFAPTTMTTSPTTQTLDAVLDGLMSRYSERVPDVHKVIDAMIATGIIQSAEEIENDHIAFRTMGVPNMGLASFGKIFAHYGYERRDEFNFIGKKLTAYWYSPPAPHYPRIFVSELRVHELSDKAQRIIHNYTDTVTSDPVDSLDLDDAEAVDRFLHQPLWQTPTLADYQTLLAESEYAAWVIYNRYYLNHFTISVHNLKPGYNTIDEFVAFLESNGLRLNSAGGTIKVSPDGGLRQASTVAQMIDAEFAGVAGSPADTFRIAGSYVEFAERRILPEFQHLPADQITRQHRREGFETGNADKIFESTFTTQTGK</sequence>